<dbReference type="InterPro" id="IPR036879">
    <property type="entry name" value="TF_MADSbox_sf"/>
</dbReference>
<dbReference type="Pfam" id="PF05699">
    <property type="entry name" value="Dimer_Tnp_hAT"/>
    <property type="match status" value="1"/>
</dbReference>
<evidence type="ECO:0000256" key="4">
    <source>
        <dbReference type="ARBA" id="ARBA00023163"/>
    </source>
</evidence>
<dbReference type="InterPro" id="IPR033896">
    <property type="entry name" value="MEF2-like_N"/>
</dbReference>
<evidence type="ECO:0000313" key="8">
    <source>
        <dbReference type="EMBL" id="VVA27311.1"/>
    </source>
</evidence>
<accession>A0A5E4FKP2</accession>
<evidence type="ECO:0000256" key="1">
    <source>
        <dbReference type="ARBA" id="ARBA00004123"/>
    </source>
</evidence>
<evidence type="ECO:0000259" key="7">
    <source>
        <dbReference type="PROSITE" id="PS50066"/>
    </source>
</evidence>
<dbReference type="Pfam" id="PF14372">
    <property type="entry name" value="hAT-like_RNase-H"/>
    <property type="match status" value="1"/>
</dbReference>
<dbReference type="GO" id="GO:0005634">
    <property type="term" value="C:nucleus"/>
    <property type="evidence" value="ECO:0007669"/>
    <property type="project" value="UniProtKB-SubCell"/>
</dbReference>
<dbReference type="Gramene" id="VVA27311">
    <property type="protein sequence ID" value="VVA27311"/>
    <property type="gene ID" value="Prudul26B011832"/>
</dbReference>
<dbReference type="Proteomes" id="UP000327085">
    <property type="component" value="Chromosome 2"/>
</dbReference>
<dbReference type="PANTHER" id="PTHR46481">
    <property type="entry name" value="ZINC FINGER BED DOMAIN-CONTAINING PROTEIN 4"/>
    <property type="match status" value="1"/>
</dbReference>
<keyword evidence="2" id="KW-0805">Transcription regulation</keyword>
<dbReference type="InterPro" id="IPR012337">
    <property type="entry name" value="RNaseH-like_sf"/>
</dbReference>
<keyword evidence="4" id="KW-0804">Transcription</keyword>
<dbReference type="SUPFAM" id="SSF55455">
    <property type="entry name" value="SRF-like"/>
    <property type="match status" value="1"/>
</dbReference>
<name>A0A5E4FKP2_PRUDU</name>
<dbReference type="GO" id="GO:0000977">
    <property type="term" value="F:RNA polymerase II transcription regulatory region sequence-specific DNA binding"/>
    <property type="evidence" value="ECO:0007669"/>
    <property type="project" value="InterPro"/>
</dbReference>
<dbReference type="Gene3D" id="3.40.1810.10">
    <property type="entry name" value="Transcription factor, MADS-box"/>
    <property type="match status" value="1"/>
</dbReference>
<keyword evidence="3" id="KW-0238">DNA-binding</keyword>
<dbReference type="Pfam" id="PF00319">
    <property type="entry name" value="SRF-TF"/>
    <property type="match status" value="1"/>
</dbReference>
<dbReference type="GO" id="GO:0046983">
    <property type="term" value="F:protein dimerization activity"/>
    <property type="evidence" value="ECO:0007669"/>
    <property type="project" value="InterPro"/>
</dbReference>
<dbReference type="PROSITE" id="PS50066">
    <property type="entry name" value="MADS_BOX_2"/>
    <property type="match status" value="1"/>
</dbReference>
<dbReference type="CDD" id="cd00265">
    <property type="entry name" value="MADS_MEF2_like"/>
    <property type="match status" value="1"/>
</dbReference>
<dbReference type="EMBL" id="CABIKO010000120">
    <property type="protein sequence ID" value="VVA27311.1"/>
    <property type="molecule type" value="Genomic_DNA"/>
</dbReference>
<dbReference type="SMART" id="SM00432">
    <property type="entry name" value="MADS"/>
    <property type="match status" value="1"/>
</dbReference>
<dbReference type="InterPro" id="IPR008906">
    <property type="entry name" value="HATC_C_dom"/>
</dbReference>
<comment type="subcellular location">
    <subcellularLocation>
        <location evidence="1">Nucleus</location>
    </subcellularLocation>
</comment>
<dbReference type="InParanoid" id="A0A5E4FKP2"/>
<evidence type="ECO:0000313" key="9">
    <source>
        <dbReference type="Proteomes" id="UP000327085"/>
    </source>
</evidence>
<dbReference type="FunFam" id="3.40.1810.10:FF:000006">
    <property type="entry name" value="Agamous-like MADS-box protein AGL62"/>
    <property type="match status" value="1"/>
</dbReference>
<gene>
    <name evidence="8" type="ORF">ALMOND_2B011832</name>
</gene>
<sequence>MVMMKKKPGQGRQKIPIAKIAKRSNLQVTFCKRRSGLFKKASELCTVCGVEIAIVVFSPANKPFSFGHPHVESIVDRFLCTPKPSTDSDFTSQQLLVDQAQGYMSDSSVHELNMVLIQTQKHLEAEKKRGQELDEMSKGGQGSSRRCWWENPIDQMGLHEIQILKAAMKEVKKNVIEQVNKILKIQSCAAINSQYHSSDECSSGSIFLQPPTTNHRLRRPLLLLSLSPLLALSLFLSQTPTVLCLSLFALAVFRSGLRMEASQSNTLNASISTPSIKLETQAQPQTQPQDQQINSVNVGEKRKPSKSVVWLHCKKMIKKDAHGVKVIGVCNYCKEEMPADSKKNGTTGLKNHLARRCKLSPLYQRGDETQSVLNSETMGGGLFPQTFNQKRSELKCVMFLIKDEMPFRVVEGSGFRDFITELQPSFKIPNKKEIAAGVWDLFLVEKAKIMSLIGDQRVSITTDTWTSIQNINYMVVTAHFMDNDWKLHKRIINFTKITSHKGDDIGRCLEACLNSWGIDKVFSITVDNASANDEVVQYMAKSLKSKNTIMLDGKYLHMRCACHILNLIVKDVLMELYNSIEGIRNCVKYIHSSPERLAKFRDFVFLEKNEKMANVLMDDVTRWNTTYKMLDGALKYKKVFSRMADDNAYFVAYFNEYEKDAKEGLVKRVGPPVEEDWENAQALVHFLKKFYDTTLKLSATKTCTSNLVFTEMVGLQVEIEKKMKDGRDPKLQRVAFSIKLKFEKFWGSFETINKLVFVAHVLDPRYKLQMLKIIFRNLGAEPTKIDFVVSEVKKCMLTLYNEYKGSASIGSLQLFDLQDEDAKDELDGDDAQSQLVRDLLQQIKEEQLADISNEVDKYFADPFENALNKGFKLLDWWKGNQSRYPILSKIAKEIFSIPSSTVTSGNAFSLGKRIVDPFRSSLTPEMVEALVCTCDWLRADEFCFYKEPTDEELEFYKQLEEIQAISSTAQTSTNQSPPLHSSSTS</sequence>
<evidence type="ECO:0000256" key="3">
    <source>
        <dbReference type="ARBA" id="ARBA00023125"/>
    </source>
</evidence>
<feature type="domain" description="MADS-box" evidence="7">
    <location>
        <begin position="10"/>
        <end position="70"/>
    </location>
</feature>
<dbReference type="AlphaFoldDB" id="A0A5E4FKP2"/>
<organism evidence="8 9">
    <name type="scientific">Prunus dulcis</name>
    <name type="common">Almond</name>
    <name type="synonym">Amygdalus dulcis</name>
    <dbReference type="NCBI Taxonomy" id="3755"/>
    <lineage>
        <taxon>Eukaryota</taxon>
        <taxon>Viridiplantae</taxon>
        <taxon>Streptophyta</taxon>
        <taxon>Embryophyta</taxon>
        <taxon>Tracheophyta</taxon>
        <taxon>Spermatophyta</taxon>
        <taxon>Magnoliopsida</taxon>
        <taxon>eudicotyledons</taxon>
        <taxon>Gunneridae</taxon>
        <taxon>Pentapetalae</taxon>
        <taxon>rosids</taxon>
        <taxon>fabids</taxon>
        <taxon>Rosales</taxon>
        <taxon>Rosaceae</taxon>
        <taxon>Amygdaloideae</taxon>
        <taxon>Amygdaleae</taxon>
        <taxon>Prunus</taxon>
    </lineage>
</organism>
<dbReference type="SUPFAM" id="SSF53098">
    <property type="entry name" value="Ribonuclease H-like"/>
    <property type="match status" value="1"/>
</dbReference>
<keyword evidence="5" id="KW-0539">Nucleus</keyword>
<dbReference type="InterPro" id="IPR002100">
    <property type="entry name" value="TF_MADSbox"/>
</dbReference>
<evidence type="ECO:0000256" key="5">
    <source>
        <dbReference type="ARBA" id="ARBA00023242"/>
    </source>
</evidence>
<reference evidence="9" key="1">
    <citation type="journal article" date="2020" name="Plant J.">
        <title>Transposons played a major role in the diversification between the closely related almond and peach genomes: results from the almond genome sequence.</title>
        <authorList>
            <person name="Alioto T."/>
            <person name="Alexiou K.G."/>
            <person name="Bardil A."/>
            <person name="Barteri F."/>
            <person name="Castanera R."/>
            <person name="Cruz F."/>
            <person name="Dhingra A."/>
            <person name="Duval H."/>
            <person name="Fernandez I Marti A."/>
            <person name="Frias L."/>
            <person name="Galan B."/>
            <person name="Garcia J.L."/>
            <person name="Howad W."/>
            <person name="Gomez-Garrido J."/>
            <person name="Gut M."/>
            <person name="Julca I."/>
            <person name="Morata J."/>
            <person name="Puigdomenech P."/>
            <person name="Ribeca P."/>
            <person name="Rubio Cabetas M.J."/>
            <person name="Vlasova A."/>
            <person name="Wirthensohn M."/>
            <person name="Garcia-Mas J."/>
            <person name="Gabaldon T."/>
            <person name="Casacuberta J.M."/>
            <person name="Arus P."/>
        </authorList>
    </citation>
    <scope>NUCLEOTIDE SEQUENCE [LARGE SCALE GENOMIC DNA]</scope>
    <source>
        <strain evidence="9">cv. Texas</strain>
    </source>
</reference>
<dbReference type="SMART" id="SM00614">
    <property type="entry name" value="ZnF_BED"/>
    <property type="match status" value="1"/>
</dbReference>
<evidence type="ECO:0000256" key="2">
    <source>
        <dbReference type="ARBA" id="ARBA00023015"/>
    </source>
</evidence>
<evidence type="ECO:0000256" key="6">
    <source>
        <dbReference type="SAM" id="MobiDB-lite"/>
    </source>
</evidence>
<dbReference type="PRINTS" id="PR00404">
    <property type="entry name" value="MADSDOMAIN"/>
</dbReference>
<dbReference type="InterPro" id="IPR052035">
    <property type="entry name" value="ZnF_BED_domain_contain"/>
</dbReference>
<protein>
    <submittedName>
        <fullName evidence="8">PREDICTED: zinc finger BED domain-containing</fullName>
    </submittedName>
</protein>
<dbReference type="GO" id="GO:0045944">
    <property type="term" value="P:positive regulation of transcription by RNA polymerase II"/>
    <property type="evidence" value="ECO:0007669"/>
    <property type="project" value="InterPro"/>
</dbReference>
<dbReference type="OMA" id="FIDENCE"/>
<proteinExistence type="predicted"/>
<dbReference type="InterPro" id="IPR025525">
    <property type="entry name" value="hAT-like_transposase_RNase-H"/>
</dbReference>
<dbReference type="SUPFAM" id="SSF140996">
    <property type="entry name" value="Hermes dimerisation domain"/>
    <property type="match status" value="1"/>
</dbReference>
<dbReference type="PANTHER" id="PTHR46481:SF7">
    <property type="entry name" value="ZINC FINGER BED DOMAIN-CONTAINING PROTEIN RICESLEEPER 2-LIKE"/>
    <property type="match status" value="1"/>
</dbReference>
<feature type="compositionally biased region" description="Low complexity" evidence="6">
    <location>
        <begin position="280"/>
        <end position="292"/>
    </location>
</feature>
<feature type="region of interest" description="Disordered" evidence="6">
    <location>
        <begin position="279"/>
        <end position="300"/>
    </location>
</feature>
<dbReference type="Gene3D" id="6.10.140.920">
    <property type="match status" value="1"/>
</dbReference>